<proteinExistence type="predicted"/>
<gene>
    <name evidence="1" type="ORF">MPAN_003540</name>
</gene>
<reference evidence="1" key="1">
    <citation type="submission" date="2021-01" db="EMBL/GenBank/DDBJ databases">
        <title>Draft genome sequence of Acholeplasmataceae bacterium strain Mahy22.</title>
        <authorList>
            <person name="Watanabe M."/>
            <person name="Kojima H."/>
            <person name="Fukui M."/>
        </authorList>
    </citation>
    <scope>NUCLEOTIDE SEQUENCE</scope>
    <source>
        <strain evidence="1">Mahy22</strain>
    </source>
</reference>
<dbReference type="Proteomes" id="UP000620133">
    <property type="component" value="Chromosome"/>
</dbReference>
<evidence type="ECO:0000313" key="2">
    <source>
        <dbReference type="Proteomes" id="UP000620133"/>
    </source>
</evidence>
<evidence type="ECO:0000313" key="1">
    <source>
        <dbReference type="EMBL" id="BCR35461.1"/>
    </source>
</evidence>
<dbReference type="KEGG" id="manr:MPAN_003540"/>
<sequence>MFTSDEFDRIQKEFKVRQISRKQKLIKIWGFFLSIIIIAIVSLIVIFPKQFSNGDTVWILPTYGGILLLGTLTGFLISLKYVSEKPFFEYLYDVIIDKINQHEGLFLKYTPYDKTSRDFNKTGGLFTPYANVNVKRHIEGMTSDQHEFHIYDTMLTTSTNNGQQTHFDGIYFVLNKSTHTIVQVRTNGKPRVKGHKYVKVDTQSELNVFKEVDHNISSLDYKYLNFIEKLSQNLDIKRVYFSSVEHQLHLALWYKNHPGRKLKNISYETLNKLTEYFLSEFKLMEDLLEIDE</sequence>
<name>A0A7U9XWB8_9MOLU</name>
<keyword evidence="2" id="KW-1185">Reference proteome</keyword>
<accession>A0A7U9XWB8</accession>
<dbReference type="RefSeq" id="WP_176240048.1">
    <property type="nucleotide sequence ID" value="NZ_AP024412.1"/>
</dbReference>
<protein>
    <recommendedName>
        <fullName evidence="3">DUF3137 domain-containing protein</fullName>
    </recommendedName>
</protein>
<dbReference type="EMBL" id="AP024412">
    <property type="protein sequence ID" value="BCR35461.1"/>
    <property type="molecule type" value="Genomic_DNA"/>
</dbReference>
<evidence type="ECO:0008006" key="3">
    <source>
        <dbReference type="Google" id="ProtNLM"/>
    </source>
</evidence>
<dbReference type="AlphaFoldDB" id="A0A7U9XWB8"/>
<organism evidence="1 2">
    <name type="scientific">Mariniplasma anaerobium</name>
    <dbReference type="NCBI Taxonomy" id="2735436"/>
    <lineage>
        <taxon>Bacteria</taxon>
        <taxon>Bacillati</taxon>
        <taxon>Mycoplasmatota</taxon>
        <taxon>Mollicutes</taxon>
        <taxon>Acholeplasmatales</taxon>
        <taxon>Acholeplasmataceae</taxon>
        <taxon>Mariniplasma</taxon>
    </lineage>
</organism>